<dbReference type="InterPro" id="IPR000944">
    <property type="entry name" value="Tscrpt_reg_Rrf2"/>
</dbReference>
<dbReference type="SUPFAM" id="SSF46785">
    <property type="entry name" value="Winged helix' DNA-binding domain"/>
    <property type="match status" value="1"/>
</dbReference>
<gene>
    <name evidence="1" type="ORF">METZ01_LOCUS229284</name>
</gene>
<protein>
    <recommendedName>
        <fullName evidence="2">Rrf2 family transcriptional regulator</fullName>
    </recommendedName>
</protein>
<dbReference type="GO" id="GO:0003700">
    <property type="term" value="F:DNA-binding transcription factor activity"/>
    <property type="evidence" value="ECO:0007669"/>
    <property type="project" value="TreeGrafter"/>
</dbReference>
<dbReference type="PANTHER" id="PTHR33221:SF15">
    <property type="entry name" value="HTH-TYPE TRANSCRIPTIONAL REGULATOR YWGB-RELATED"/>
    <property type="match status" value="1"/>
</dbReference>
<dbReference type="InterPro" id="IPR036388">
    <property type="entry name" value="WH-like_DNA-bd_sf"/>
</dbReference>
<dbReference type="EMBL" id="UINC01056420">
    <property type="protein sequence ID" value="SVB76430.1"/>
    <property type="molecule type" value="Genomic_DNA"/>
</dbReference>
<dbReference type="Pfam" id="PF02082">
    <property type="entry name" value="Rrf2"/>
    <property type="match status" value="1"/>
</dbReference>
<evidence type="ECO:0000313" key="1">
    <source>
        <dbReference type="EMBL" id="SVB76430.1"/>
    </source>
</evidence>
<dbReference type="GO" id="GO:0005829">
    <property type="term" value="C:cytosol"/>
    <property type="evidence" value="ECO:0007669"/>
    <property type="project" value="TreeGrafter"/>
</dbReference>
<reference evidence="1" key="1">
    <citation type="submission" date="2018-05" db="EMBL/GenBank/DDBJ databases">
        <authorList>
            <person name="Lanie J.A."/>
            <person name="Ng W.-L."/>
            <person name="Kazmierczak K.M."/>
            <person name="Andrzejewski T.M."/>
            <person name="Davidsen T.M."/>
            <person name="Wayne K.J."/>
            <person name="Tettelin H."/>
            <person name="Glass J.I."/>
            <person name="Rusch D."/>
            <person name="Podicherti R."/>
            <person name="Tsui H.-C.T."/>
            <person name="Winkler M.E."/>
        </authorList>
    </citation>
    <scope>NUCLEOTIDE SEQUENCE</scope>
</reference>
<name>A0A382GMR4_9ZZZZ</name>
<accession>A0A382GMR4</accession>
<dbReference type="PANTHER" id="PTHR33221">
    <property type="entry name" value="WINGED HELIX-TURN-HELIX TRANSCRIPTIONAL REGULATOR, RRF2 FAMILY"/>
    <property type="match status" value="1"/>
</dbReference>
<dbReference type="Gene3D" id="1.10.10.10">
    <property type="entry name" value="Winged helix-like DNA-binding domain superfamily/Winged helix DNA-binding domain"/>
    <property type="match status" value="1"/>
</dbReference>
<dbReference type="AlphaFoldDB" id="A0A382GMR4"/>
<proteinExistence type="predicted"/>
<dbReference type="PROSITE" id="PS01332">
    <property type="entry name" value="HTH_RRF2_1"/>
    <property type="match status" value="1"/>
</dbReference>
<sequence length="155" mass="17468">MNSSKNNKIKFSLYSKSAEYAIQAMIYLSEHPSDKPIMISQIADAYNIPYQFLAKIMQSLVKHRLIVAKRGRSGGVNIGREPKEIYLSEIITVVDGPAPKDEICVIGLDLCSDDAPCPLHHQWGPIRSAIRGMLSEENLEELARRITEKRKAMKK</sequence>
<dbReference type="NCBIfam" id="TIGR00738">
    <property type="entry name" value="rrf2_super"/>
    <property type="match status" value="1"/>
</dbReference>
<dbReference type="InterPro" id="IPR036390">
    <property type="entry name" value="WH_DNA-bd_sf"/>
</dbReference>
<evidence type="ECO:0008006" key="2">
    <source>
        <dbReference type="Google" id="ProtNLM"/>
    </source>
</evidence>
<dbReference type="PROSITE" id="PS51197">
    <property type="entry name" value="HTH_RRF2_2"/>
    <property type="match status" value="1"/>
</dbReference>
<organism evidence="1">
    <name type="scientific">marine metagenome</name>
    <dbReference type="NCBI Taxonomy" id="408172"/>
    <lineage>
        <taxon>unclassified sequences</taxon>
        <taxon>metagenomes</taxon>
        <taxon>ecological metagenomes</taxon>
    </lineage>
</organism>
<dbReference type="InterPro" id="IPR030489">
    <property type="entry name" value="TR_Rrf2-type_CS"/>
</dbReference>